<dbReference type="STRING" id="279113.CPter91_5333"/>
<gene>
    <name evidence="1" type="ORF">CPter91_5333</name>
</gene>
<dbReference type="AlphaFoldDB" id="A0A127QC33"/>
<dbReference type="EMBL" id="CP013234">
    <property type="protein sequence ID" value="AMP07618.1"/>
    <property type="molecule type" value="Genomic_DNA"/>
</dbReference>
<accession>A0A127QC33</accession>
<proteinExistence type="predicted"/>
<organism evidence="1 2">
    <name type="scientific">Collimonas pratensis</name>
    <dbReference type="NCBI Taxonomy" id="279113"/>
    <lineage>
        <taxon>Bacteria</taxon>
        <taxon>Pseudomonadati</taxon>
        <taxon>Pseudomonadota</taxon>
        <taxon>Betaproteobacteria</taxon>
        <taxon>Burkholderiales</taxon>
        <taxon>Oxalobacteraceae</taxon>
        <taxon>Collimonas</taxon>
    </lineage>
</organism>
<dbReference type="Proteomes" id="UP000074561">
    <property type="component" value="Chromosome"/>
</dbReference>
<name>A0A127QC33_9BURK</name>
<sequence length="46" mass="5124">MPLWLIHPFIAIAVSSSGPDPPQLEFQRPFSEMTNTLGGVLVNQMR</sequence>
<dbReference type="KEGG" id="cpra:CPter91_5333"/>
<evidence type="ECO:0000313" key="2">
    <source>
        <dbReference type="Proteomes" id="UP000074561"/>
    </source>
</evidence>
<reference evidence="1 2" key="1">
    <citation type="submission" date="2015-11" db="EMBL/GenBank/DDBJ databases">
        <title>Exploring the genomic traits of fungus-feeding bacterial genus Collimonas.</title>
        <authorList>
            <person name="Song C."/>
            <person name="Schmidt R."/>
            <person name="de Jager V."/>
            <person name="Krzyzanowska D."/>
            <person name="Jongedijk E."/>
            <person name="Cankar K."/>
            <person name="Beekwilder J."/>
            <person name="van Veen A."/>
            <person name="de Boer W."/>
            <person name="van Veen J.A."/>
            <person name="Garbeva P."/>
        </authorList>
    </citation>
    <scope>NUCLEOTIDE SEQUENCE [LARGE SCALE GENOMIC DNA]</scope>
    <source>
        <strain evidence="1 2">Ter91</strain>
    </source>
</reference>
<evidence type="ECO:0000313" key="1">
    <source>
        <dbReference type="EMBL" id="AMP07618.1"/>
    </source>
</evidence>
<protein>
    <submittedName>
        <fullName evidence="1">Uncharacterized protein</fullName>
    </submittedName>
</protein>